<dbReference type="EMBL" id="JACSDY010000009">
    <property type="protein sequence ID" value="KAF7419816.1"/>
    <property type="molecule type" value="Genomic_DNA"/>
</dbReference>
<proteinExistence type="predicted"/>
<organism evidence="1 2">
    <name type="scientific">Vespula pensylvanica</name>
    <name type="common">Western yellow jacket</name>
    <name type="synonym">Wasp</name>
    <dbReference type="NCBI Taxonomy" id="30213"/>
    <lineage>
        <taxon>Eukaryota</taxon>
        <taxon>Metazoa</taxon>
        <taxon>Ecdysozoa</taxon>
        <taxon>Arthropoda</taxon>
        <taxon>Hexapoda</taxon>
        <taxon>Insecta</taxon>
        <taxon>Pterygota</taxon>
        <taxon>Neoptera</taxon>
        <taxon>Endopterygota</taxon>
        <taxon>Hymenoptera</taxon>
        <taxon>Apocrita</taxon>
        <taxon>Aculeata</taxon>
        <taxon>Vespoidea</taxon>
        <taxon>Vespidae</taxon>
        <taxon>Vespinae</taxon>
        <taxon>Vespula</taxon>
    </lineage>
</organism>
<dbReference type="AlphaFoldDB" id="A0A834NWL7"/>
<evidence type="ECO:0000313" key="1">
    <source>
        <dbReference type="EMBL" id="KAF7419816.1"/>
    </source>
</evidence>
<gene>
    <name evidence="1" type="ORF">H0235_010113</name>
</gene>
<protein>
    <submittedName>
        <fullName evidence="1">Uncharacterized protein</fullName>
    </submittedName>
</protein>
<comment type="caution">
    <text evidence="1">The sequence shown here is derived from an EMBL/GenBank/DDBJ whole genome shotgun (WGS) entry which is preliminary data.</text>
</comment>
<keyword evidence="2" id="KW-1185">Reference proteome</keyword>
<name>A0A834NWL7_VESPE</name>
<evidence type="ECO:0000313" key="2">
    <source>
        <dbReference type="Proteomes" id="UP000600918"/>
    </source>
</evidence>
<accession>A0A834NWL7</accession>
<sequence length="73" mass="8388">MTGHRGNSVGPTNHGARPINSWRYRAVTCPCSISWKSAAVRRKHPDWMGLLCPKGKTSVRKEERGRRWEEKVE</sequence>
<reference evidence="1" key="1">
    <citation type="journal article" date="2020" name="G3 (Bethesda)">
        <title>High-Quality Assemblies for Three Invasive Social Wasps from the &lt;i&gt;Vespula&lt;/i&gt; Genus.</title>
        <authorList>
            <person name="Harrop T.W.R."/>
            <person name="Guhlin J."/>
            <person name="McLaughlin G.M."/>
            <person name="Permina E."/>
            <person name="Stockwell P."/>
            <person name="Gilligan J."/>
            <person name="Le Lec M.F."/>
            <person name="Gruber M.A.M."/>
            <person name="Quinn O."/>
            <person name="Lovegrove M."/>
            <person name="Duncan E.J."/>
            <person name="Remnant E.J."/>
            <person name="Van Eeckhoven J."/>
            <person name="Graham B."/>
            <person name="Knapp R.A."/>
            <person name="Langford K.W."/>
            <person name="Kronenberg Z."/>
            <person name="Press M.O."/>
            <person name="Eacker S.M."/>
            <person name="Wilson-Rankin E.E."/>
            <person name="Purcell J."/>
            <person name="Lester P.J."/>
            <person name="Dearden P.K."/>
        </authorList>
    </citation>
    <scope>NUCLEOTIDE SEQUENCE</scope>
    <source>
        <strain evidence="1">Volc-1</strain>
    </source>
</reference>
<dbReference type="Proteomes" id="UP000600918">
    <property type="component" value="Unassembled WGS sequence"/>
</dbReference>